<protein>
    <recommendedName>
        <fullName evidence="5">Competence protein CoiA</fullName>
    </recommendedName>
</protein>
<feature type="domain" description="Competence protein CoiA nuclease-like" evidence="1">
    <location>
        <begin position="66"/>
        <end position="200"/>
    </location>
</feature>
<dbReference type="AlphaFoldDB" id="A0A2M9F3K0"/>
<dbReference type="Proteomes" id="UP000228680">
    <property type="component" value="Unassembled WGS sequence"/>
</dbReference>
<evidence type="ECO:0000313" key="3">
    <source>
        <dbReference type="EMBL" id="PJK18042.1"/>
    </source>
</evidence>
<feature type="domain" description="Competence protein CoiA-like N-terminal" evidence="2">
    <location>
        <begin position="20"/>
        <end position="58"/>
    </location>
</feature>
<sequence length="378" mass="44516">MFTAQLPSGDFIYLPGLNWKEIQQLPRMDYYCPDCKAPVILKRGNYKLPHFAHHSSCPATSLSPKETQHHLAGKRLFYDLLSDYFQQVHLEYYFCSIKQRADVCIEGGISLVIEFQCSAISASEVINRTGGYRQLGYDVRWFLHPQFLPVTRQEVAVVKLSQFLQSCIYTHKNLVQTLTFLNPDTKSMTVMILHHHLNQDYYVIEPIELKLDSGNFILQQPIPCLPNPQTVTKVMQEHYDRRKRNLFTYFQSKDWSFHFLVKKWKKTELTLPPYIGLPVVGSHNLGCEFLWQFKLVNYLVTCSQSSEPLTTEQLIENFYLSLPNRKIQNQESVQILTTYYNFLVENRLPEKPFYKSNSRKLYMEQWYRFQLLAKPSKH</sequence>
<reference evidence="3 4" key="1">
    <citation type="submission" date="2017-10" db="EMBL/GenBank/DDBJ databases">
        <title>Draft genome of Chryseomicrobium casticus sp. nov.</title>
        <authorList>
            <person name="Chakraborty R."/>
            <person name="Saha T."/>
        </authorList>
    </citation>
    <scope>NUCLEOTIDE SEQUENCE [LARGE SCALE GENOMIC DNA]</scope>
    <source>
        <strain evidence="3 4">ET03</strain>
    </source>
</reference>
<evidence type="ECO:0000259" key="1">
    <source>
        <dbReference type="Pfam" id="PF06054"/>
    </source>
</evidence>
<gene>
    <name evidence="3" type="ORF">CQS04_03960</name>
</gene>
<dbReference type="EMBL" id="PCGR01000001">
    <property type="protein sequence ID" value="PJK18042.1"/>
    <property type="molecule type" value="Genomic_DNA"/>
</dbReference>
<dbReference type="RefSeq" id="WP_100352872.1">
    <property type="nucleotide sequence ID" value="NZ_PCGR01000001.1"/>
</dbReference>
<evidence type="ECO:0000259" key="2">
    <source>
        <dbReference type="Pfam" id="PF25164"/>
    </source>
</evidence>
<dbReference type="OrthoDB" id="3784230at2"/>
<dbReference type="Pfam" id="PF25164">
    <property type="entry name" value="CoiA_N"/>
    <property type="match status" value="1"/>
</dbReference>
<evidence type="ECO:0008006" key="5">
    <source>
        <dbReference type="Google" id="ProtNLM"/>
    </source>
</evidence>
<evidence type="ECO:0000313" key="4">
    <source>
        <dbReference type="Proteomes" id="UP000228680"/>
    </source>
</evidence>
<dbReference type="InterPro" id="IPR057253">
    <property type="entry name" value="CoiA-like_N"/>
</dbReference>
<dbReference type="InterPro" id="IPR010330">
    <property type="entry name" value="CoiA_nuc"/>
</dbReference>
<organism evidence="3 4">
    <name type="scientific">Chryseomicrobium excrementi</name>
    <dbReference type="NCBI Taxonomy" id="2041346"/>
    <lineage>
        <taxon>Bacteria</taxon>
        <taxon>Bacillati</taxon>
        <taxon>Bacillota</taxon>
        <taxon>Bacilli</taxon>
        <taxon>Bacillales</taxon>
        <taxon>Caryophanaceae</taxon>
        <taxon>Chryseomicrobium</taxon>
    </lineage>
</organism>
<comment type="caution">
    <text evidence="3">The sequence shown here is derived from an EMBL/GenBank/DDBJ whole genome shotgun (WGS) entry which is preliminary data.</text>
</comment>
<proteinExistence type="predicted"/>
<keyword evidence="4" id="KW-1185">Reference proteome</keyword>
<accession>A0A2M9F3K0</accession>
<dbReference type="Pfam" id="PF06054">
    <property type="entry name" value="CoiA_nuc"/>
    <property type="match status" value="1"/>
</dbReference>
<name>A0A2M9F3K0_9BACL</name>